<gene>
    <name evidence="2" type="ORF">GGR04_002751</name>
</gene>
<dbReference type="AlphaFoldDB" id="A0A7W6H5F3"/>
<dbReference type="RefSeq" id="WP_183200424.1">
    <property type="nucleotide sequence ID" value="NZ_JACIEK010000007.1"/>
</dbReference>
<dbReference type="GO" id="GO:0003700">
    <property type="term" value="F:DNA-binding transcription factor activity"/>
    <property type="evidence" value="ECO:0007669"/>
    <property type="project" value="TreeGrafter"/>
</dbReference>
<dbReference type="EMBL" id="JACIEK010000007">
    <property type="protein sequence ID" value="MBB3998896.1"/>
    <property type="molecule type" value="Genomic_DNA"/>
</dbReference>
<dbReference type="PANTHER" id="PTHR33221:SF4">
    <property type="entry name" value="HTH-TYPE TRANSCRIPTIONAL REPRESSOR NSRR"/>
    <property type="match status" value="1"/>
</dbReference>
<evidence type="ECO:0000313" key="3">
    <source>
        <dbReference type="Proteomes" id="UP000542776"/>
    </source>
</evidence>
<dbReference type="NCBIfam" id="NF008886">
    <property type="entry name" value="PRK11920.1"/>
    <property type="match status" value="1"/>
</dbReference>
<sequence>MRLTRQTNYAIRILMYCAANPDRLSRVGDIAAANNVSELFLFKILQPLVEARFVQTVRGRNGGVRLGMPAGAITLRAVVEVTEESFAMAECFETGAVDCPLIDSCALNAALRQALEAFLSTLGAYTIEGLVGSSGAIHAKLGLGTPMPAMSAAVN</sequence>
<dbReference type="GO" id="GO:0003677">
    <property type="term" value="F:DNA binding"/>
    <property type="evidence" value="ECO:0007669"/>
    <property type="project" value="UniProtKB-KW"/>
</dbReference>
<proteinExistence type="predicted"/>
<dbReference type="InterPro" id="IPR036390">
    <property type="entry name" value="WH_DNA-bd_sf"/>
</dbReference>
<dbReference type="PROSITE" id="PS51197">
    <property type="entry name" value="HTH_RRF2_2"/>
    <property type="match status" value="1"/>
</dbReference>
<dbReference type="Proteomes" id="UP000542776">
    <property type="component" value="Unassembled WGS sequence"/>
</dbReference>
<dbReference type="PANTHER" id="PTHR33221">
    <property type="entry name" value="WINGED HELIX-TURN-HELIX TRANSCRIPTIONAL REGULATOR, RRF2 FAMILY"/>
    <property type="match status" value="1"/>
</dbReference>
<evidence type="ECO:0000313" key="2">
    <source>
        <dbReference type="EMBL" id="MBB3998896.1"/>
    </source>
</evidence>
<organism evidence="2 3">
    <name type="scientific">Aureimonas pseudogalii</name>
    <dbReference type="NCBI Taxonomy" id="1744844"/>
    <lineage>
        <taxon>Bacteria</taxon>
        <taxon>Pseudomonadati</taxon>
        <taxon>Pseudomonadota</taxon>
        <taxon>Alphaproteobacteria</taxon>
        <taxon>Hyphomicrobiales</taxon>
        <taxon>Aurantimonadaceae</taxon>
        <taxon>Aureimonas</taxon>
    </lineage>
</organism>
<keyword evidence="3" id="KW-1185">Reference proteome</keyword>
<dbReference type="InterPro" id="IPR036388">
    <property type="entry name" value="WH-like_DNA-bd_sf"/>
</dbReference>
<dbReference type="InterPro" id="IPR000944">
    <property type="entry name" value="Tscrpt_reg_Rrf2"/>
</dbReference>
<reference evidence="2 3" key="1">
    <citation type="submission" date="2020-08" db="EMBL/GenBank/DDBJ databases">
        <title>Genomic Encyclopedia of Type Strains, Phase IV (KMG-IV): sequencing the most valuable type-strain genomes for metagenomic binning, comparative biology and taxonomic classification.</title>
        <authorList>
            <person name="Goeker M."/>
        </authorList>
    </citation>
    <scope>NUCLEOTIDE SEQUENCE [LARGE SCALE GENOMIC DNA]</scope>
    <source>
        <strain evidence="2 3">DSM 102238</strain>
    </source>
</reference>
<keyword evidence="1" id="KW-0238">DNA-binding</keyword>
<dbReference type="Gene3D" id="1.10.10.10">
    <property type="entry name" value="Winged helix-like DNA-binding domain superfamily/Winged helix DNA-binding domain"/>
    <property type="match status" value="1"/>
</dbReference>
<evidence type="ECO:0000256" key="1">
    <source>
        <dbReference type="ARBA" id="ARBA00023125"/>
    </source>
</evidence>
<comment type="caution">
    <text evidence="2">The sequence shown here is derived from an EMBL/GenBank/DDBJ whole genome shotgun (WGS) entry which is preliminary data.</text>
</comment>
<dbReference type="NCBIfam" id="TIGR00738">
    <property type="entry name" value="rrf2_super"/>
    <property type="match status" value="1"/>
</dbReference>
<accession>A0A7W6H5F3</accession>
<name>A0A7W6H5F3_9HYPH</name>
<protein>
    <submittedName>
        <fullName evidence="2">Rrf2 family iron-responsive transcriptional regulator</fullName>
    </submittedName>
</protein>
<dbReference type="GO" id="GO:0005829">
    <property type="term" value="C:cytosol"/>
    <property type="evidence" value="ECO:0007669"/>
    <property type="project" value="TreeGrafter"/>
</dbReference>
<dbReference type="Pfam" id="PF02082">
    <property type="entry name" value="Rrf2"/>
    <property type="match status" value="1"/>
</dbReference>
<dbReference type="SUPFAM" id="SSF46785">
    <property type="entry name" value="Winged helix' DNA-binding domain"/>
    <property type="match status" value="1"/>
</dbReference>